<evidence type="ECO:0000256" key="4">
    <source>
        <dbReference type="ARBA" id="ARBA00022824"/>
    </source>
</evidence>
<comment type="pathway">
    <text evidence="7">Protein modification; protein glycosylation.</text>
</comment>
<keyword evidence="5 7" id="KW-1133">Transmembrane helix</keyword>
<keyword evidence="4 7" id="KW-0256">Endoplasmic reticulum</keyword>
<keyword evidence="6 7" id="KW-0472">Membrane</keyword>
<name>A0A196SEQ2_BLAHN</name>
<comment type="function">
    <text evidence="7">Stabilizer subunit of the dolichol-phosphate mannose (DPM) synthase complex; tethers catalytic subunit to the ER.</text>
</comment>
<evidence type="ECO:0000313" key="8">
    <source>
        <dbReference type="EMBL" id="OAO14617.1"/>
    </source>
</evidence>
<gene>
    <name evidence="8" type="ORF">AV274_3660</name>
</gene>
<dbReference type="GO" id="GO:0016757">
    <property type="term" value="F:glycosyltransferase activity"/>
    <property type="evidence" value="ECO:0007669"/>
    <property type="project" value="UniProtKB-KW"/>
</dbReference>
<comment type="subcellular location">
    <subcellularLocation>
        <location evidence="1 7">Endoplasmic reticulum membrane</location>
        <topology evidence="1 7">Multi-pass membrane protein</topology>
    </subcellularLocation>
</comment>
<proteinExistence type="inferred from homology"/>
<feature type="transmembrane region" description="Helical" evidence="7">
    <location>
        <begin position="46"/>
        <end position="66"/>
    </location>
</feature>
<reference evidence="8 9" key="1">
    <citation type="submission" date="2016-05" db="EMBL/GenBank/DDBJ databases">
        <title>Nuclear genome of Blastocystis sp. subtype 1 NandII.</title>
        <authorList>
            <person name="Gentekaki E."/>
            <person name="Curtis B."/>
            <person name="Stairs C."/>
            <person name="Eme L."/>
            <person name="Herman E."/>
            <person name="Klimes V."/>
            <person name="Arias M.C."/>
            <person name="Elias M."/>
            <person name="Hilliou F."/>
            <person name="Klute M."/>
            <person name="Malik S.-B."/>
            <person name="Pightling A."/>
            <person name="Rachubinski R."/>
            <person name="Salas D."/>
            <person name="Schlacht A."/>
            <person name="Suga H."/>
            <person name="Archibald J."/>
            <person name="Ball S.G."/>
            <person name="Clark G."/>
            <person name="Dacks J."/>
            <person name="Van Der Giezen M."/>
            <person name="Tsaousis A."/>
            <person name="Roger A."/>
        </authorList>
    </citation>
    <scope>NUCLEOTIDE SEQUENCE [LARGE SCALE GENOMIC DNA]</scope>
    <source>
        <strain evidence="9">ATCC 50177 / NandII</strain>
    </source>
</reference>
<protein>
    <recommendedName>
        <fullName evidence="7">Dolichol-phosphate mannosyltransferase subunit 3</fullName>
    </recommendedName>
</protein>
<comment type="caution">
    <text evidence="8">The sequence shown here is derived from an EMBL/GenBank/DDBJ whole genome shotgun (WGS) entry which is preliminary data.</text>
</comment>
<evidence type="ECO:0000256" key="1">
    <source>
        <dbReference type="ARBA" id="ARBA00004477"/>
    </source>
</evidence>
<comment type="similarity">
    <text evidence="2 7">Belongs to the DPM3 family.</text>
</comment>
<dbReference type="Proteomes" id="UP000078348">
    <property type="component" value="Unassembled WGS sequence"/>
</dbReference>
<sequence>MDRTKEIVDFNIPRYKMFFLVFGFYAIMYLYLVFGPVGKMFDRNVFLLIQWSPVIGVVGFGIYALYTIVKNVINLKNYPDEAESLLKDVQEAKEGLRKRGYKGDL</sequence>
<accession>A0A196SEQ2</accession>
<evidence type="ECO:0000256" key="3">
    <source>
        <dbReference type="ARBA" id="ARBA00022692"/>
    </source>
</evidence>
<evidence type="ECO:0000256" key="7">
    <source>
        <dbReference type="RuleBase" id="RU365085"/>
    </source>
</evidence>
<dbReference type="OrthoDB" id="2014333at2759"/>
<feature type="transmembrane region" description="Helical" evidence="7">
    <location>
        <begin position="15"/>
        <end position="34"/>
    </location>
</feature>
<dbReference type="GO" id="GO:0005789">
    <property type="term" value="C:endoplasmic reticulum membrane"/>
    <property type="evidence" value="ECO:0007669"/>
    <property type="project" value="UniProtKB-SubCell"/>
</dbReference>
<evidence type="ECO:0000256" key="5">
    <source>
        <dbReference type="ARBA" id="ARBA00022989"/>
    </source>
</evidence>
<evidence type="ECO:0000256" key="2">
    <source>
        <dbReference type="ARBA" id="ARBA00010430"/>
    </source>
</evidence>
<dbReference type="UniPathway" id="UPA00378"/>
<keyword evidence="9" id="KW-1185">Reference proteome</keyword>
<dbReference type="EMBL" id="LXWW01000228">
    <property type="protein sequence ID" value="OAO14617.1"/>
    <property type="molecule type" value="Genomic_DNA"/>
</dbReference>
<dbReference type="Pfam" id="PF08285">
    <property type="entry name" value="DPM3"/>
    <property type="match status" value="1"/>
</dbReference>
<keyword evidence="3 7" id="KW-0812">Transmembrane</keyword>
<comment type="subunit">
    <text evidence="7">Component of the dolichol-phosphate mannose (DPM) synthase complex.</text>
</comment>
<organism evidence="8 9">
    <name type="scientific">Blastocystis sp. subtype 1 (strain ATCC 50177 / NandII)</name>
    <dbReference type="NCBI Taxonomy" id="478820"/>
    <lineage>
        <taxon>Eukaryota</taxon>
        <taxon>Sar</taxon>
        <taxon>Stramenopiles</taxon>
        <taxon>Bigyra</taxon>
        <taxon>Opalozoa</taxon>
        <taxon>Opalinata</taxon>
        <taxon>Blastocystidae</taxon>
        <taxon>Blastocystis</taxon>
    </lineage>
</organism>
<evidence type="ECO:0000256" key="6">
    <source>
        <dbReference type="ARBA" id="ARBA00023136"/>
    </source>
</evidence>
<keyword evidence="8" id="KW-0328">Glycosyltransferase</keyword>
<evidence type="ECO:0000313" key="9">
    <source>
        <dbReference type="Proteomes" id="UP000078348"/>
    </source>
</evidence>
<dbReference type="InterPro" id="IPR013174">
    <property type="entry name" value="DPM3"/>
</dbReference>
<keyword evidence="8" id="KW-0808">Transferase</keyword>
<dbReference type="AlphaFoldDB" id="A0A196SEQ2"/>